<evidence type="ECO:0000256" key="2">
    <source>
        <dbReference type="SAM" id="SignalP"/>
    </source>
</evidence>
<dbReference type="Proteomes" id="UP000799440">
    <property type="component" value="Unassembled WGS sequence"/>
</dbReference>
<dbReference type="OrthoDB" id="2507450at2759"/>
<reference evidence="3" key="1">
    <citation type="journal article" date="2020" name="Stud. Mycol.">
        <title>101 Dothideomycetes genomes: a test case for predicting lifestyles and emergence of pathogens.</title>
        <authorList>
            <person name="Haridas S."/>
            <person name="Albert R."/>
            <person name="Binder M."/>
            <person name="Bloem J."/>
            <person name="Labutti K."/>
            <person name="Salamov A."/>
            <person name="Andreopoulos B."/>
            <person name="Baker S."/>
            <person name="Barry K."/>
            <person name="Bills G."/>
            <person name="Bluhm B."/>
            <person name="Cannon C."/>
            <person name="Castanera R."/>
            <person name="Culley D."/>
            <person name="Daum C."/>
            <person name="Ezra D."/>
            <person name="Gonzalez J."/>
            <person name="Henrissat B."/>
            <person name="Kuo A."/>
            <person name="Liang C."/>
            <person name="Lipzen A."/>
            <person name="Lutzoni F."/>
            <person name="Magnuson J."/>
            <person name="Mondo S."/>
            <person name="Nolan M."/>
            <person name="Ohm R."/>
            <person name="Pangilinan J."/>
            <person name="Park H.-J."/>
            <person name="Ramirez L."/>
            <person name="Alfaro M."/>
            <person name="Sun H."/>
            <person name="Tritt A."/>
            <person name="Yoshinaga Y."/>
            <person name="Zwiers L.-H."/>
            <person name="Turgeon B."/>
            <person name="Goodwin S."/>
            <person name="Spatafora J."/>
            <person name="Crous P."/>
            <person name="Grigoriev I."/>
        </authorList>
    </citation>
    <scope>NUCLEOTIDE SEQUENCE</scope>
    <source>
        <strain evidence="3">CBS 119925</strain>
    </source>
</reference>
<dbReference type="EMBL" id="MU006609">
    <property type="protein sequence ID" value="KAF2742398.1"/>
    <property type="molecule type" value="Genomic_DNA"/>
</dbReference>
<evidence type="ECO:0000313" key="4">
    <source>
        <dbReference type="Proteomes" id="UP000799440"/>
    </source>
</evidence>
<feature type="compositionally biased region" description="Gly residues" evidence="1">
    <location>
        <begin position="136"/>
        <end position="149"/>
    </location>
</feature>
<evidence type="ECO:0000256" key="1">
    <source>
        <dbReference type="SAM" id="MobiDB-lite"/>
    </source>
</evidence>
<organism evidence="3 4">
    <name type="scientific">Sporormia fimetaria CBS 119925</name>
    <dbReference type="NCBI Taxonomy" id="1340428"/>
    <lineage>
        <taxon>Eukaryota</taxon>
        <taxon>Fungi</taxon>
        <taxon>Dikarya</taxon>
        <taxon>Ascomycota</taxon>
        <taxon>Pezizomycotina</taxon>
        <taxon>Dothideomycetes</taxon>
        <taxon>Pleosporomycetidae</taxon>
        <taxon>Pleosporales</taxon>
        <taxon>Sporormiaceae</taxon>
        <taxon>Sporormia</taxon>
    </lineage>
</organism>
<feature type="chain" id="PRO_5025619762" evidence="2">
    <location>
        <begin position="19"/>
        <end position="172"/>
    </location>
</feature>
<keyword evidence="2" id="KW-0732">Signal</keyword>
<proteinExistence type="predicted"/>
<keyword evidence="4" id="KW-1185">Reference proteome</keyword>
<gene>
    <name evidence="3" type="ORF">M011DRAFT_472240</name>
</gene>
<evidence type="ECO:0000313" key="3">
    <source>
        <dbReference type="EMBL" id="KAF2742398.1"/>
    </source>
</evidence>
<dbReference type="AlphaFoldDB" id="A0A6A6UVW5"/>
<feature type="region of interest" description="Disordered" evidence="1">
    <location>
        <begin position="131"/>
        <end position="168"/>
    </location>
</feature>
<accession>A0A6A6UVW5</accession>
<feature type="signal peptide" evidence="2">
    <location>
        <begin position="1"/>
        <end position="18"/>
    </location>
</feature>
<sequence length="172" mass="18021">MKTLPILPFLLPITLALASPPPPIVPDAYIYLIPRNTLFFRQTTISNLQSFTSSLGGIPAPPITNSGDPERPFEVDGSTFTDFEAAGKRSCDRQFDSCARSANDNDEEGGLEVGECDGQKDECLAAQRNAPVQEFGNGGGGGGGGGGGEEVVASVNIGPDPQFPDFDLICDA</sequence>
<protein>
    <submittedName>
        <fullName evidence="3">Uncharacterized protein</fullName>
    </submittedName>
</protein>
<name>A0A6A6UVW5_9PLEO</name>